<dbReference type="AlphaFoldDB" id="A0A8J6P258"/>
<evidence type="ECO:0000313" key="3">
    <source>
        <dbReference type="EMBL" id="MBC8431777.1"/>
    </source>
</evidence>
<dbReference type="InterPro" id="IPR023696">
    <property type="entry name" value="Ureohydrolase_dom_sf"/>
</dbReference>
<evidence type="ECO:0000259" key="2">
    <source>
        <dbReference type="Pfam" id="PF00850"/>
    </source>
</evidence>
<evidence type="ECO:0000256" key="1">
    <source>
        <dbReference type="ARBA" id="ARBA00005947"/>
    </source>
</evidence>
<comment type="caution">
    <text evidence="3">The sequence shown here is derived from an EMBL/GenBank/DDBJ whole genome shotgun (WGS) entry which is preliminary data.</text>
</comment>
<dbReference type="SUPFAM" id="SSF52768">
    <property type="entry name" value="Arginase/deacetylase"/>
    <property type="match status" value="1"/>
</dbReference>
<dbReference type="InterPro" id="IPR037138">
    <property type="entry name" value="His_deacetylse_dom_sf"/>
</dbReference>
<gene>
    <name evidence="3" type="ORF">H8D96_07630</name>
</gene>
<dbReference type="InterPro" id="IPR023801">
    <property type="entry name" value="His_deacetylse_dom"/>
</dbReference>
<dbReference type="PANTHER" id="PTHR10625">
    <property type="entry name" value="HISTONE DEACETYLASE HDAC1-RELATED"/>
    <property type="match status" value="1"/>
</dbReference>
<feature type="domain" description="Histone deacetylase" evidence="2">
    <location>
        <begin position="21"/>
        <end position="312"/>
    </location>
</feature>
<dbReference type="EMBL" id="JACNIG010000174">
    <property type="protein sequence ID" value="MBC8431777.1"/>
    <property type="molecule type" value="Genomic_DNA"/>
</dbReference>
<sequence length="318" mass="35124">MNKTGLVYGEIYLQHDTGPHHPEGPQRLTAIYETLEAAGLLDKLLLIKPEPAERSFIELCHEPTYIDILRNAVNSSLDYLHTPECPLCPATFNVALSAAGGVLKGVDAVMEGRVKNCFCAVRPPGHHAERSKAMGFCYINNVAVAARYLQKQHGVERVLILDWDVHHGNGTQHIFEEDPAVFYISLHQEPSSCYPGTGWAQETGNGKGKGYTLNFPMAPGAGNEEYLEAMEKAEQAMEKFRPQFVLVSAGFDAHLADPLAHIKLTRKGYLELTRKVKHIADVHAKGRLVSVLEGGYNLKALGESVQAHIQVLMEMEVF</sequence>
<dbReference type="Proteomes" id="UP000605201">
    <property type="component" value="Unassembled WGS sequence"/>
</dbReference>
<accession>A0A8J6P258</accession>
<dbReference type="InterPro" id="IPR000286">
    <property type="entry name" value="HDACs"/>
</dbReference>
<evidence type="ECO:0000313" key="4">
    <source>
        <dbReference type="Proteomes" id="UP000605201"/>
    </source>
</evidence>
<dbReference type="PANTHER" id="PTHR10625:SF10">
    <property type="entry name" value="HISTONE DEACETYLASE HDAC1"/>
    <property type="match status" value="1"/>
</dbReference>
<organism evidence="3 4">
    <name type="scientific">Candidatus Desulfatibia vada</name>
    <dbReference type="NCBI Taxonomy" id="2841696"/>
    <lineage>
        <taxon>Bacteria</taxon>
        <taxon>Pseudomonadati</taxon>
        <taxon>Thermodesulfobacteriota</taxon>
        <taxon>Desulfobacteria</taxon>
        <taxon>Desulfobacterales</taxon>
        <taxon>Desulfobacterales incertae sedis</taxon>
        <taxon>Candidatus Desulfatibia</taxon>
    </lineage>
</organism>
<dbReference type="GO" id="GO:0004407">
    <property type="term" value="F:histone deacetylase activity"/>
    <property type="evidence" value="ECO:0007669"/>
    <property type="project" value="TreeGrafter"/>
</dbReference>
<proteinExistence type="inferred from homology"/>
<dbReference type="Gene3D" id="3.40.800.20">
    <property type="entry name" value="Histone deacetylase domain"/>
    <property type="match status" value="1"/>
</dbReference>
<dbReference type="GO" id="GO:0040029">
    <property type="term" value="P:epigenetic regulation of gene expression"/>
    <property type="evidence" value="ECO:0007669"/>
    <property type="project" value="TreeGrafter"/>
</dbReference>
<dbReference type="CDD" id="cd09992">
    <property type="entry name" value="HDAC_classII"/>
    <property type="match status" value="1"/>
</dbReference>
<name>A0A8J6P258_9BACT</name>
<dbReference type="Pfam" id="PF00850">
    <property type="entry name" value="Hist_deacetyl"/>
    <property type="match status" value="1"/>
</dbReference>
<protein>
    <submittedName>
        <fullName evidence="3">Histone deacetylase</fullName>
    </submittedName>
</protein>
<comment type="similarity">
    <text evidence="1">Belongs to the histone deacetylase family.</text>
</comment>
<dbReference type="PRINTS" id="PR01270">
    <property type="entry name" value="HDASUPER"/>
</dbReference>
<reference evidence="3 4" key="1">
    <citation type="submission" date="2020-08" db="EMBL/GenBank/DDBJ databases">
        <title>Bridging the membrane lipid divide: bacteria of the FCB group superphylum have the potential to synthesize archaeal ether lipids.</title>
        <authorList>
            <person name="Villanueva L."/>
            <person name="Von Meijenfeldt F.A.B."/>
            <person name="Westbye A.B."/>
            <person name="Yadav S."/>
            <person name="Hopmans E.C."/>
            <person name="Dutilh B.E."/>
            <person name="Sinninghe Damste J.S."/>
        </authorList>
    </citation>
    <scope>NUCLEOTIDE SEQUENCE [LARGE SCALE GENOMIC DNA]</scope>
    <source>
        <strain evidence="3">NIOZ-UU17</strain>
    </source>
</reference>